<proteinExistence type="predicted"/>
<organism evidence="2 3">
    <name type="scientific">Glycomyces buryatensis</name>
    <dbReference type="NCBI Taxonomy" id="2570927"/>
    <lineage>
        <taxon>Bacteria</taxon>
        <taxon>Bacillati</taxon>
        <taxon>Actinomycetota</taxon>
        <taxon>Actinomycetes</taxon>
        <taxon>Glycomycetales</taxon>
        <taxon>Glycomycetaceae</taxon>
        <taxon>Glycomyces</taxon>
    </lineage>
</organism>
<evidence type="ECO:0000313" key="3">
    <source>
        <dbReference type="Proteomes" id="UP000308760"/>
    </source>
</evidence>
<name>A0A4S8Q9J1_9ACTN</name>
<sequence>MDNLPEWAGEQDEISEFDRADSADDTADEDPETLPEGEEKIAELPEEADPADVVEQTQEVLDDGEAERRDN</sequence>
<dbReference type="AlphaFoldDB" id="A0A4S8Q9J1"/>
<dbReference type="Proteomes" id="UP000308760">
    <property type="component" value="Unassembled WGS sequence"/>
</dbReference>
<reference evidence="3" key="1">
    <citation type="submission" date="2019-04" db="EMBL/GenBank/DDBJ databases">
        <title>Nocardioides xinjiangensis sp. nov.</title>
        <authorList>
            <person name="Liu S."/>
        </authorList>
    </citation>
    <scope>NUCLEOTIDE SEQUENCE [LARGE SCALE GENOMIC DNA]</scope>
    <source>
        <strain evidence="3">18</strain>
    </source>
</reference>
<evidence type="ECO:0000313" key="2">
    <source>
        <dbReference type="EMBL" id="THV40900.1"/>
    </source>
</evidence>
<evidence type="ECO:0000256" key="1">
    <source>
        <dbReference type="SAM" id="MobiDB-lite"/>
    </source>
</evidence>
<keyword evidence="3" id="KW-1185">Reference proteome</keyword>
<protein>
    <submittedName>
        <fullName evidence="2">Uncharacterized protein</fullName>
    </submittedName>
</protein>
<reference evidence="2 3" key="2">
    <citation type="submission" date="2019-05" db="EMBL/GenBank/DDBJ databases">
        <title>Glycomyces buryatensis sp. nov.</title>
        <authorList>
            <person name="Nikitina E."/>
        </authorList>
    </citation>
    <scope>NUCLEOTIDE SEQUENCE [LARGE SCALE GENOMIC DNA]</scope>
    <source>
        <strain evidence="2 3">18</strain>
    </source>
</reference>
<feature type="region of interest" description="Disordered" evidence="1">
    <location>
        <begin position="1"/>
        <end position="71"/>
    </location>
</feature>
<gene>
    <name evidence="2" type="ORF">FAB82_13695</name>
</gene>
<accession>A0A4S8Q9J1</accession>
<dbReference type="RefSeq" id="WP_136535096.1">
    <property type="nucleotide sequence ID" value="NZ_STGY01000054.1"/>
</dbReference>
<comment type="caution">
    <text evidence="2">The sequence shown here is derived from an EMBL/GenBank/DDBJ whole genome shotgun (WGS) entry which is preliminary data.</text>
</comment>
<dbReference type="EMBL" id="STGY01000054">
    <property type="protein sequence ID" value="THV40900.1"/>
    <property type="molecule type" value="Genomic_DNA"/>
</dbReference>
<feature type="compositionally biased region" description="Acidic residues" evidence="1">
    <location>
        <begin position="23"/>
        <end position="36"/>
    </location>
</feature>